<dbReference type="Proteomes" id="UP001303211">
    <property type="component" value="Chromosome"/>
</dbReference>
<dbReference type="EMBL" id="CP136921">
    <property type="protein sequence ID" value="WOO31628.1"/>
    <property type="molecule type" value="Genomic_DNA"/>
</dbReference>
<reference evidence="1 2" key="1">
    <citation type="submission" date="2023-03" db="EMBL/GenBank/DDBJ databases">
        <title>Diaphorobacter basophil sp. nov., isolated from a sewage-treatment plant.</title>
        <authorList>
            <person name="Yang K."/>
        </authorList>
    </citation>
    <scope>NUCLEOTIDE SEQUENCE [LARGE SCALE GENOMIC DNA]</scope>
    <source>
        <strain evidence="1 2">Y-1</strain>
    </source>
</reference>
<protein>
    <submittedName>
        <fullName evidence="1">S-adenosylmethionine tRNA ribosyltransferase</fullName>
    </submittedName>
</protein>
<keyword evidence="2" id="KW-1185">Reference proteome</keyword>
<evidence type="ECO:0000313" key="1">
    <source>
        <dbReference type="EMBL" id="WOO31628.1"/>
    </source>
</evidence>
<accession>A0ABZ0J1A7</accession>
<sequence length="111" mass="11416">MQHLEGQVIWPADTASDGAGLTLTVQLRDVALQDIAAPLVAEHVAPVAAPAAGQASAFRLAWRAPAAAPGQGAPQLALQARVVDASGRLRYISTEHVAAAPGARIRLQRVG</sequence>
<proteinExistence type="predicted"/>
<gene>
    <name evidence="1" type="ORF">P4826_14580</name>
</gene>
<organism evidence="1 2">
    <name type="scientific">Diaphorobacter limosus</name>
    <dbReference type="NCBI Taxonomy" id="3036128"/>
    <lineage>
        <taxon>Bacteria</taxon>
        <taxon>Pseudomonadati</taxon>
        <taxon>Pseudomonadota</taxon>
        <taxon>Betaproteobacteria</taxon>
        <taxon>Burkholderiales</taxon>
        <taxon>Comamonadaceae</taxon>
        <taxon>Diaphorobacter</taxon>
    </lineage>
</organism>
<evidence type="ECO:0000313" key="2">
    <source>
        <dbReference type="Proteomes" id="UP001303211"/>
    </source>
</evidence>
<dbReference type="RefSeq" id="WP_317701107.1">
    <property type="nucleotide sequence ID" value="NZ_CP136921.1"/>
</dbReference>
<name>A0ABZ0J1A7_9BURK</name>